<dbReference type="EMBL" id="AB597179">
    <property type="protein sequence ID" value="BAJ51823.1"/>
    <property type="molecule type" value="Genomic_DNA"/>
</dbReference>
<organism evidence="1 2">
    <name type="scientific">Ralstonia phage RSB2</name>
    <dbReference type="NCBI Taxonomy" id="913183"/>
    <lineage>
        <taxon>Viruses</taxon>
        <taxon>Duplodnaviria</taxon>
        <taxon>Heunggongvirae</taxon>
        <taxon>Uroviricota</taxon>
        <taxon>Caudoviricetes</taxon>
        <taxon>Autographivirales</taxon>
        <taxon>Autotranscriptaviridae</taxon>
        <taxon>Kelmasvirus</taxon>
        <taxon>Kelmasvirus RSB2</taxon>
    </lineage>
</organism>
<keyword evidence="2" id="KW-1185">Reference proteome</keyword>
<accession>E5RV15</accession>
<evidence type="ECO:0000313" key="2">
    <source>
        <dbReference type="Proteomes" id="UP000008913"/>
    </source>
</evidence>
<name>E5RV15_9CAUD</name>
<evidence type="ECO:0000313" key="1">
    <source>
        <dbReference type="EMBL" id="BAJ51823.1"/>
    </source>
</evidence>
<protein>
    <submittedName>
        <fullName evidence="1">Uncharacterized protein ORF35</fullName>
    </submittedName>
</protein>
<sequence length="144" mass="16229">MASGPQEPRLSLRVQLCTDLGFMSETLVATAWAESPLIQRAFPTAAAYWEYQCRFHAGCPQVQITLHTPEGITVGGIVLCSVEDAQVGDALMALHTFILPEYRSARNLLALKREARWVARNSNIRWIIYPRRTPEGILHKHMEV</sequence>
<dbReference type="Proteomes" id="UP000008913">
    <property type="component" value="Segment"/>
</dbReference>
<proteinExistence type="predicted"/>
<dbReference type="GeneID" id="18559170"/>
<dbReference type="KEGG" id="vg:18559170"/>
<gene>
    <name evidence="1" type="primary">ORF35</name>
</gene>
<dbReference type="RefSeq" id="YP_009017756.1">
    <property type="nucleotide sequence ID" value="NC_023736.1"/>
</dbReference>
<reference evidence="1 2" key="1">
    <citation type="submission" date="2010-10" db="EMBL/GenBank/DDBJ databases">
        <title>Genomic analysis of Ralstonia solanacearum phages RSB2 and RSB3.</title>
        <authorList>
            <person name="Kawasaki T."/>
            <person name="Ishikawa H."/>
            <person name="Shimizu M."/>
            <person name="Omoto W."/>
            <person name="Fujie M."/>
            <person name="Yamada T."/>
        </authorList>
    </citation>
    <scope>NUCLEOTIDE SEQUENCE [LARGE SCALE GENOMIC DNA]</scope>
    <source>
        <strain evidence="1">RSB2</strain>
    </source>
</reference>